<sequence length="304" mass="33322">MQTHNTAPSFCNYLPQHTFASSPATGANTSEEEIALIEYDETVQEGVTDIKRRSGSSSSQDTSTRYFERPTSESDQNQTISSDNSSYAGSQNLSRSRSQTTESELATRTAAGLTQRKRGGKGREQRNERRAGASAFTNAPPSAPTGTASSRKASSNAQAIPQGPRQMQKTSTAHNGPSDGPVAAPTAPQAMRREQISHELASSIGMRHGRQQNARRSILPPPAAEPEDLGISFKGAAGPSQTTELLGPVRAVHQDSRDEYARERRERDEQRRRSKMQRSRQTPAQKTGRREQNFDEDAMDWECS</sequence>
<gene>
    <name evidence="2" type="ORF">EJ03DRAFT_349708</name>
</gene>
<name>A0A6G1LED1_9PEZI</name>
<feature type="region of interest" description="Disordered" evidence="1">
    <location>
        <begin position="47"/>
        <end position="304"/>
    </location>
</feature>
<organism evidence="2 3">
    <name type="scientific">Teratosphaeria nubilosa</name>
    <dbReference type="NCBI Taxonomy" id="161662"/>
    <lineage>
        <taxon>Eukaryota</taxon>
        <taxon>Fungi</taxon>
        <taxon>Dikarya</taxon>
        <taxon>Ascomycota</taxon>
        <taxon>Pezizomycotina</taxon>
        <taxon>Dothideomycetes</taxon>
        <taxon>Dothideomycetidae</taxon>
        <taxon>Mycosphaerellales</taxon>
        <taxon>Teratosphaeriaceae</taxon>
        <taxon>Teratosphaeria</taxon>
    </lineage>
</organism>
<protein>
    <submittedName>
        <fullName evidence="2">Uncharacterized protein</fullName>
    </submittedName>
</protein>
<dbReference type="AlphaFoldDB" id="A0A6G1LED1"/>
<feature type="compositionally biased region" description="Basic and acidic residues" evidence="1">
    <location>
        <begin position="252"/>
        <end position="271"/>
    </location>
</feature>
<dbReference type="EMBL" id="ML995820">
    <property type="protein sequence ID" value="KAF2771303.1"/>
    <property type="molecule type" value="Genomic_DNA"/>
</dbReference>
<feature type="compositionally biased region" description="Polar residues" evidence="1">
    <location>
        <begin position="73"/>
        <end position="106"/>
    </location>
</feature>
<evidence type="ECO:0000313" key="3">
    <source>
        <dbReference type="Proteomes" id="UP000799436"/>
    </source>
</evidence>
<evidence type="ECO:0000313" key="2">
    <source>
        <dbReference type="EMBL" id="KAF2771303.1"/>
    </source>
</evidence>
<keyword evidence="3" id="KW-1185">Reference proteome</keyword>
<feature type="compositionally biased region" description="Basic and acidic residues" evidence="1">
    <location>
        <begin position="121"/>
        <end position="131"/>
    </location>
</feature>
<evidence type="ECO:0000256" key="1">
    <source>
        <dbReference type="SAM" id="MobiDB-lite"/>
    </source>
</evidence>
<accession>A0A6G1LED1</accession>
<dbReference type="Proteomes" id="UP000799436">
    <property type="component" value="Unassembled WGS sequence"/>
</dbReference>
<feature type="compositionally biased region" description="Polar residues" evidence="1">
    <location>
        <begin position="135"/>
        <end position="175"/>
    </location>
</feature>
<proteinExistence type="predicted"/>
<reference evidence="2" key="1">
    <citation type="journal article" date="2020" name="Stud. Mycol.">
        <title>101 Dothideomycetes genomes: a test case for predicting lifestyles and emergence of pathogens.</title>
        <authorList>
            <person name="Haridas S."/>
            <person name="Albert R."/>
            <person name="Binder M."/>
            <person name="Bloem J."/>
            <person name="Labutti K."/>
            <person name="Salamov A."/>
            <person name="Andreopoulos B."/>
            <person name="Baker S."/>
            <person name="Barry K."/>
            <person name="Bills G."/>
            <person name="Bluhm B."/>
            <person name="Cannon C."/>
            <person name="Castanera R."/>
            <person name="Culley D."/>
            <person name="Daum C."/>
            <person name="Ezra D."/>
            <person name="Gonzalez J."/>
            <person name="Henrissat B."/>
            <person name="Kuo A."/>
            <person name="Liang C."/>
            <person name="Lipzen A."/>
            <person name="Lutzoni F."/>
            <person name="Magnuson J."/>
            <person name="Mondo S."/>
            <person name="Nolan M."/>
            <person name="Ohm R."/>
            <person name="Pangilinan J."/>
            <person name="Park H.-J."/>
            <person name="Ramirez L."/>
            <person name="Alfaro M."/>
            <person name="Sun H."/>
            <person name="Tritt A."/>
            <person name="Yoshinaga Y."/>
            <person name="Zwiers L.-H."/>
            <person name="Turgeon B."/>
            <person name="Goodwin S."/>
            <person name="Spatafora J."/>
            <person name="Crous P."/>
            <person name="Grigoriev I."/>
        </authorList>
    </citation>
    <scope>NUCLEOTIDE SEQUENCE</scope>
    <source>
        <strain evidence="2">CBS 116005</strain>
    </source>
</reference>
<feature type="compositionally biased region" description="Acidic residues" evidence="1">
    <location>
        <begin position="294"/>
        <end position="304"/>
    </location>
</feature>
<feature type="compositionally biased region" description="Low complexity" evidence="1">
    <location>
        <begin position="55"/>
        <end position="65"/>
    </location>
</feature>